<name>A0A420J5F9_9PEZI</name>
<gene>
    <name evidence="1" type="ORF">GcM1_175006</name>
</gene>
<evidence type="ECO:0000313" key="1">
    <source>
        <dbReference type="EMBL" id="RKF82020.1"/>
    </source>
</evidence>
<dbReference type="EMBL" id="MCBS01017582">
    <property type="protein sequence ID" value="RKF82020.1"/>
    <property type="molecule type" value="Genomic_DNA"/>
</dbReference>
<accession>A0A420J5F9</accession>
<evidence type="ECO:0000313" key="2">
    <source>
        <dbReference type="Proteomes" id="UP000285326"/>
    </source>
</evidence>
<organism evidence="1 2">
    <name type="scientific">Golovinomyces cichoracearum</name>
    <dbReference type="NCBI Taxonomy" id="62708"/>
    <lineage>
        <taxon>Eukaryota</taxon>
        <taxon>Fungi</taxon>
        <taxon>Dikarya</taxon>
        <taxon>Ascomycota</taxon>
        <taxon>Pezizomycotina</taxon>
        <taxon>Leotiomycetes</taxon>
        <taxon>Erysiphales</taxon>
        <taxon>Erysiphaceae</taxon>
        <taxon>Golovinomyces</taxon>
    </lineage>
</organism>
<sequence length="78" mass="8886">MTDEQIFLLQINKTQASHEQNIAIKSEMSKFLAYQAKVFNQPFAEAEAILNDFCGTMEKVTVTDPELRFALEFAVNNL</sequence>
<reference evidence="1 2" key="1">
    <citation type="journal article" date="2018" name="BMC Genomics">
        <title>Comparative genome analyses reveal sequence features reflecting distinct modes of host-adaptation between dicot and monocot powdery mildew.</title>
        <authorList>
            <person name="Wu Y."/>
            <person name="Ma X."/>
            <person name="Pan Z."/>
            <person name="Kale S.D."/>
            <person name="Song Y."/>
            <person name="King H."/>
            <person name="Zhang Q."/>
            <person name="Presley C."/>
            <person name="Deng X."/>
            <person name="Wei C.I."/>
            <person name="Xiao S."/>
        </authorList>
    </citation>
    <scope>NUCLEOTIDE SEQUENCE [LARGE SCALE GENOMIC DNA]</scope>
    <source>
        <strain evidence="1">UMSG1</strain>
    </source>
</reference>
<protein>
    <submittedName>
        <fullName evidence="1">Uncharacterized protein</fullName>
    </submittedName>
</protein>
<comment type="caution">
    <text evidence="1">The sequence shown here is derived from an EMBL/GenBank/DDBJ whole genome shotgun (WGS) entry which is preliminary data.</text>
</comment>
<proteinExistence type="predicted"/>
<dbReference type="AlphaFoldDB" id="A0A420J5F9"/>
<dbReference type="Proteomes" id="UP000285326">
    <property type="component" value="Unassembled WGS sequence"/>
</dbReference>